<dbReference type="EnsemblPlants" id="KEH41923">
    <property type="protein sequence ID" value="KEH41923"/>
    <property type="gene ID" value="MTR_1g057570"/>
</dbReference>
<accession>A0A072VKI8</accession>
<proteinExistence type="predicted"/>
<reference evidence="1 3" key="1">
    <citation type="journal article" date="2011" name="Nature">
        <title>The Medicago genome provides insight into the evolution of rhizobial symbioses.</title>
        <authorList>
            <person name="Young N.D."/>
            <person name="Debelle F."/>
            <person name="Oldroyd G.E."/>
            <person name="Geurts R."/>
            <person name="Cannon S.B."/>
            <person name="Udvardi M.K."/>
            <person name="Benedito V.A."/>
            <person name="Mayer K.F."/>
            <person name="Gouzy J."/>
            <person name="Schoof H."/>
            <person name="Van de Peer Y."/>
            <person name="Proost S."/>
            <person name="Cook D.R."/>
            <person name="Meyers B.C."/>
            <person name="Spannagl M."/>
            <person name="Cheung F."/>
            <person name="De Mita S."/>
            <person name="Krishnakumar V."/>
            <person name="Gundlach H."/>
            <person name="Zhou S."/>
            <person name="Mudge J."/>
            <person name="Bharti A.K."/>
            <person name="Murray J.D."/>
            <person name="Naoumkina M.A."/>
            <person name="Rosen B."/>
            <person name="Silverstein K.A."/>
            <person name="Tang H."/>
            <person name="Rombauts S."/>
            <person name="Zhao P.X."/>
            <person name="Zhou P."/>
            <person name="Barbe V."/>
            <person name="Bardou P."/>
            <person name="Bechner M."/>
            <person name="Bellec A."/>
            <person name="Berger A."/>
            <person name="Berges H."/>
            <person name="Bidwell S."/>
            <person name="Bisseling T."/>
            <person name="Choisne N."/>
            <person name="Couloux A."/>
            <person name="Denny R."/>
            <person name="Deshpande S."/>
            <person name="Dai X."/>
            <person name="Doyle J.J."/>
            <person name="Dudez A.M."/>
            <person name="Farmer A.D."/>
            <person name="Fouteau S."/>
            <person name="Franken C."/>
            <person name="Gibelin C."/>
            <person name="Gish J."/>
            <person name="Goldstein S."/>
            <person name="Gonzalez A.J."/>
            <person name="Green P.J."/>
            <person name="Hallab A."/>
            <person name="Hartog M."/>
            <person name="Hua A."/>
            <person name="Humphray S.J."/>
            <person name="Jeong D.H."/>
            <person name="Jing Y."/>
            <person name="Jocker A."/>
            <person name="Kenton S.M."/>
            <person name="Kim D.J."/>
            <person name="Klee K."/>
            <person name="Lai H."/>
            <person name="Lang C."/>
            <person name="Lin S."/>
            <person name="Macmil S.L."/>
            <person name="Magdelenat G."/>
            <person name="Matthews L."/>
            <person name="McCorrison J."/>
            <person name="Monaghan E.L."/>
            <person name="Mun J.H."/>
            <person name="Najar F.Z."/>
            <person name="Nicholson C."/>
            <person name="Noirot C."/>
            <person name="O'Bleness M."/>
            <person name="Paule C.R."/>
            <person name="Poulain J."/>
            <person name="Prion F."/>
            <person name="Qin B."/>
            <person name="Qu C."/>
            <person name="Retzel E.F."/>
            <person name="Riddle C."/>
            <person name="Sallet E."/>
            <person name="Samain S."/>
            <person name="Samson N."/>
            <person name="Sanders I."/>
            <person name="Saurat O."/>
            <person name="Scarpelli C."/>
            <person name="Schiex T."/>
            <person name="Segurens B."/>
            <person name="Severin A.J."/>
            <person name="Sherrier D.J."/>
            <person name="Shi R."/>
            <person name="Sims S."/>
            <person name="Singer S.R."/>
            <person name="Sinharoy S."/>
            <person name="Sterck L."/>
            <person name="Viollet A."/>
            <person name="Wang B.B."/>
            <person name="Wang K."/>
            <person name="Wang M."/>
            <person name="Wang X."/>
            <person name="Warfsmann J."/>
            <person name="Weissenbach J."/>
            <person name="White D.D."/>
            <person name="White J.D."/>
            <person name="Wiley G.B."/>
            <person name="Wincker P."/>
            <person name="Xing Y."/>
            <person name="Yang L."/>
            <person name="Yao Z."/>
            <person name="Ying F."/>
            <person name="Zhai J."/>
            <person name="Zhou L."/>
            <person name="Zuber A."/>
            <person name="Denarie J."/>
            <person name="Dixon R.A."/>
            <person name="May G.D."/>
            <person name="Schwartz D.C."/>
            <person name="Rogers J."/>
            <person name="Quetier F."/>
            <person name="Town C.D."/>
            <person name="Roe B.A."/>
        </authorList>
    </citation>
    <scope>NUCLEOTIDE SEQUENCE [LARGE SCALE GENOMIC DNA]</scope>
    <source>
        <strain evidence="1">A17</strain>
        <strain evidence="2 3">cv. Jemalong A17</strain>
    </source>
</reference>
<organism evidence="1 3">
    <name type="scientific">Medicago truncatula</name>
    <name type="common">Barrel medic</name>
    <name type="synonym">Medicago tribuloides</name>
    <dbReference type="NCBI Taxonomy" id="3880"/>
    <lineage>
        <taxon>Eukaryota</taxon>
        <taxon>Viridiplantae</taxon>
        <taxon>Streptophyta</taxon>
        <taxon>Embryophyta</taxon>
        <taxon>Tracheophyta</taxon>
        <taxon>Spermatophyta</taxon>
        <taxon>Magnoliopsida</taxon>
        <taxon>eudicotyledons</taxon>
        <taxon>Gunneridae</taxon>
        <taxon>Pentapetalae</taxon>
        <taxon>rosids</taxon>
        <taxon>fabids</taxon>
        <taxon>Fabales</taxon>
        <taxon>Fabaceae</taxon>
        <taxon>Papilionoideae</taxon>
        <taxon>50 kb inversion clade</taxon>
        <taxon>NPAAA clade</taxon>
        <taxon>Hologalegina</taxon>
        <taxon>IRL clade</taxon>
        <taxon>Trifolieae</taxon>
        <taxon>Medicago</taxon>
    </lineage>
</organism>
<evidence type="ECO:0000313" key="1">
    <source>
        <dbReference type="EMBL" id="KEH41923.1"/>
    </source>
</evidence>
<name>A0A072VKI8_MEDTR</name>
<protein>
    <submittedName>
        <fullName evidence="1 2">Uncharacterized protein</fullName>
    </submittedName>
</protein>
<dbReference type="HOGENOM" id="CLU_2561703_0_0_1"/>
<evidence type="ECO:0000313" key="2">
    <source>
        <dbReference type="EnsemblPlants" id="KEH41923"/>
    </source>
</evidence>
<keyword evidence="3" id="KW-1185">Reference proteome</keyword>
<dbReference type="Proteomes" id="UP000002051">
    <property type="component" value="Unassembled WGS sequence"/>
</dbReference>
<sequence>MSLIGTSERKLFGIEMEMPYDCWGVRGAPRAAMGQTYRTIRDLNTTLLPKTLKQAMKPRYVCEYDTIRVGMTKKSASVDIRG</sequence>
<reference evidence="2" key="3">
    <citation type="submission" date="2015-04" db="UniProtKB">
        <authorList>
            <consortium name="EnsemblPlants"/>
        </authorList>
    </citation>
    <scope>IDENTIFICATION</scope>
    <source>
        <strain evidence="2">cv. Jemalong A17</strain>
    </source>
</reference>
<dbReference type="EMBL" id="CM001217">
    <property type="protein sequence ID" value="KEH41923.1"/>
    <property type="molecule type" value="Genomic_DNA"/>
</dbReference>
<dbReference type="AlphaFoldDB" id="A0A072VKI8"/>
<evidence type="ECO:0000313" key="3">
    <source>
        <dbReference type="Proteomes" id="UP000002051"/>
    </source>
</evidence>
<gene>
    <name evidence="1" type="ordered locus">MTR_1g057570</name>
</gene>
<reference evidence="1 3" key="2">
    <citation type="journal article" date="2014" name="BMC Genomics">
        <title>An improved genome release (version Mt4.0) for the model legume Medicago truncatula.</title>
        <authorList>
            <person name="Tang H."/>
            <person name="Krishnakumar V."/>
            <person name="Bidwell S."/>
            <person name="Rosen B."/>
            <person name="Chan A."/>
            <person name="Zhou S."/>
            <person name="Gentzbittel L."/>
            <person name="Childs K.L."/>
            <person name="Yandell M."/>
            <person name="Gundlach H."/>
            <person name="Mayer K.F."/>
            <person name="Schwartz D.C."/>
            <person name="Town C.D."/>
        </authorList>
    </citation>
    <scope>GENOME REANNOTATION</scope>
    <source>
        <strain evidence="1">A17</strain>
        <strain evidence="2 3">cv. Jemalong A17</strain>
    </source>
</reference>